<dbReference type="EMBL" id="MGEK01000026">
    <property type="protein sequence ID" value="OGL81626.1"/>
    <property type="molecule type" value="Genomic_DNA"/>
</dbReference>
<proteinExistence type="predicted"/>
<reference evidence="1 2" key="1">
    <citation type="journal article" date="2016" name="Nat. Commun.">
        <title>Thousands of microbial genomes shed light on interconnected biogeochemical processes in an aquifer system.</title>
        <authorList>
            <person name="Anantharaman K."/>
            <person name="Brown C.T."/>
            <person name="Hug L.A."/>
            <person name="Sharon I."/>
            <person name="Castelle C.J."/>
            <person name="Probst A.J."/>
            <person name="Thomas B.C."/>
            <person name="Singh A."/>
            <person name="Wilkins M.J."/>
            <person name="Karaoz U."/>
            <person name="Brodie E.L."/>
            <person name="Williams K.H."/>
            <person name="Hubbard S.S."/>
            <person name="Banfield J.F."/>
        </authorList>
    </citation>
    <scope>NUCLEOTIDE SEQUENCE [LARGE SCALE GENOMIC DNA]</scope>
</reference>
<evidence type="ECO:0000313" key="1">
    <source>
        <dbReference type="EMBL" id="OGL81626.1"/>
    </source>
</evidence>
<dbReference type="Proteomes" id="UP000176846">
    <property type="component" value="Unassembled WGS sequence"/>
</dbReference>
<organism evidence="1 2">
    <name type="scientific">Candidatus Uhrbacteria bacterium RIFCSPLOWO2_01_FULL_47_25</name>
    <dbReference type="NCBI Taxonomy" id="1802402"/>
    <lineage>
        <taxon>Bacteria</taxon>
        <taxon>Candidatus Uhriibacteriota</taxon>
    </lineage>
</organism>
<name>A0A1F7UTP4_9BACT</name>
<dbReference type="AlphaFoldDB" id="A0A1F7UTP4"/>
<evidence type="ECO:0000313" key="2">
    <source>
        <dbReference type="Proteomes" id="UP000176846"/>
    </source>
</evidence>
<sequence length="65" mass="7628">MLNKQTIQPNPVLEPKKLLEEIKRQRDRYKASLDMLDSLETQLKQSISDDDKSEIEVIKNKIDDT</sequence>
<comment type="caution">
    <text evidence="1">The sequence shown here is derived from an EMBL/GenBank/DDBJ whole genome shotgun (WGS) entry which is preliminary data.</text>
</comment>
<gene>
    <name evidence="1" type="ORF">A2936_04550</name>
</gene>
<protein>
    <submittedName>
        <fullName evidence="1">Uncharacterized protein</fullName>
    </submittedName>
</protein>
<accession>A0A1F7UTP4</accession>